<dbReference type="EMBL" id="PYLZ01000008">
    <property type="protein sequence ID" value="PSW23602.1"/>
    <property type="molecule type" value="Genomic_DNA"/>
</dbReference>
<gene>
    <name evidence="1" type="ORF">C9I94_15925</name>
</gene>
<name>A0A0J8VCR5_9GAMM</name>
<dbReference type="AlphaFoldDB" id="A0A0J8VCR5"/>
<accession>A0A0J8VCR5</accession>
<dbReference type="RefSeq" id="WP_048898447.1">
    <property type="nucleotide sequence ID" value="NZ_AP024852.1"/>
</dbReference>
<sequence>MFGRKKSYDLEAARNRNDILENAGIAGVGTAGTYTPLGKKSGAKVTARQKKLPKQQGFTKQKAIDEAKIYGEVVNEMRGDILGFAGDWASATKDIVGAAKGEGLYTTGSGIEFGSAGDIIGTVKLGYDILSEIYEWSGKRDARKLEANPILSPMDANSYQNTKTAAYFKKRCAKKIGGAAVSFTGGVLSGVTHVNALGAARHGRSDAKTIAHLVRLNESLSQFKGKGLALEYKLCELIIDCKKLKLESQTAALATDCIPGNVVTGAATAAAGFIHGQSLAYRLSKLAPAIDKVAKILHYRAFHEMNVDYGLANMFGEEALPLEYDEETPALNMVRELFAQAAKIEKERVIVNIKGHKLKVGGEHYRADKLMREPAGWLTIVDKLTLI</sequence>
<keyword evidence="2" id="KW-1185">Reference proteome</keyword>
<protein>
    <submittedName>
        <fullName evidence="1">Uncharacterized protein</fullName>
    </submittedName>
</protein>
<organism evidence="1 2">
    <name type="scientific">Photobacterium swingsii</name>
    <dbReference type="NCBI Taxonomy" id="680026"/>
    <lineage>
        <taxon>Bacteria</taxon>
        <taxon>Pseudomonadati</taxon>
        <taxon>Pseudomonadota</taxon>
        <taxon>Gammaproteobacteria</taxon>
        <taxon>Vibrionales</taxon>
        <taxon>Vibrionaceae</taxon>
        <taxon>Photobacterium</taxon>
    </lineage>
</organism>
<proteinExistence type="predicted"/>
<dbReference type="Proteomes" id="UP000240481">
    <property type="component" value="Unassembled WGS sequence"/>
</dbReference>
<evidence type="ECO:0000313" key="1">
    <source>
        <dbReference type="EMBL" id="PSW23602.1"/>
    </source>
</evidence>
<reference evidence="1 2" key="1">
    <citation type="submission" date="2018-01" db="EMBL/GenBank/DDBJ databases">
        <title>Whole genome sequencing of Histamine producing bacteria.</title>
        <authorList>
            <person name="Butler K."/>
        </authorList>
    </citation>
    <scope>NUCLEOTIDE SEQUENCE [LARGE SCALE GENOMIC DNA]</scope>
    <source>
        <strain evidence="1 2">DSM 24669</strain>
    </source>
</reference>
<evidence type="ECO:0000313" key="2">
    <source>
        <dbReference type="Proteomes" id="UP000240481"/>
    </source>
</evidence>
<dbReference type="STRING" id="680026.AB733_08975"/>
<dbReference type="OrthoDB" id="6395814at2"/>
<comment type="caution">
    <text evidence="1">The sequence shown here is derived from an EMBL/GenBank/DDBJ whole genome shotgun (WGS) entry which is preliminary data.</text>
</comment>